<dbReference type="InterPro" id="IPR022462">
    <property type="entry name" value="EpmB"/>
</dbReference>
<evidence type="ECO:0000256" key="2">
    <source>
        <dbReference type="ARBA" id="ARBA00001933"/>
    </source>
</evidence>
<dbReference type="GO" id="GO:0046872">
    <property type="term" value="F:metal ion binding"/>
    <property type="evidence" value="ECO:0007669"/>
    <property type="project" value="UniProtKB-KW"/>
</dbReference>
<name>A0A939IJN6_9GAMM</name>
<feature type="binding site" evidence="14">
    <location>
        <position position="126"/>
    </location>
    <ligand>
        <name>[4Fe-4S] cluster</name>
        <dbReference type="ChEBI" id="CHEBI:49883"/>
        <note>4Fe-4S-S-AdoMet</note>
    </ligand>
</feature>
<keyword evidence="18" id="KW-1185">Reference proteome</keyword>
<evidence type="ECO:0000259" key="16">
    <source>
        <dbReference type="PROSITE" id="PS51918"/>
    </source>
</evidence>
<keyword evidence="8 14" id="KW-0479">Metal-binding</keyword>
<feature type="modified residue" description="N6-(pyridoxal phosphate)lysine" evidence="15">
    <location>
        <position position="334"/>
    </location>
</feature>
<protein>
    <recommendedName>
        <fullName evidence="5">L-lysine 2,3-aminomutase</fullName>
    </recommendedName>
    <alternativeName>
        <fullName evidence="13">EF-P post-translational modification enzyme B</fullName>
    </alternativeName>
</protein>
<evidence type="ECO:0000256" key="11">
    <source>
        <dbReference type="ARBA" id="ARBA00023014"/>
    </source>
</evidence>
<comment type="cofactor">
    <cofactor evidence="3">
        <name>[4Fe-4S] cluster</name>
        <dbReference type="ChEBI" id="CHEBI:49883"/>
    </cofactor>
</comment>
<keyword evidence="11 14" id="KW-0411">Iron-sulfur</keyword>
<evidence type="ECO:0000256" key="15">
    <source>
        <dbReference type="PIRSR" id="PIRSR603739-50"/>
    </source>
</evidence>
<evidence type="ECO:0000313" key="18">
    <source>
        <dbReference type="Proteomes" id="UP000664303"/>
    </source>
</evidence>
<dbReference type="GO" id="GO:0051539">
    <property type="term" value="F:4 iron, 4 sulfur cluster binding"/>
    <property type="evidence" value="ECO:0007669"/>
    <property type="project" value="UniProtKB-KW"/>
</dbReference>
<dbReference type="InterPro" id="IPR003739">
    <property type="entry name" value="Lys_aminomutase/Glu_NH3_mut"/>
</dbReference>
<organism evidence="17 18">
    <name type="scientific">Parahaliea mediterranea</name>
    <dbReference type="NCBI Taxonomy" id="651086"/>
    <lineage>
        <taxon>Bacteria</taxon>
        <taxon>Pseudomonadati</taxon>
        <taxon>Pseudomonadota</taxon>
        <taxon>Gammaproteobacteria</taxon>
        <taxon>Cellvibrionales</taxon>
        <taxon>Halieaceae</taxon>
        <taxon>Parahaliea</taxon>
    </lineage>
</organism>
<dbReference type="CDD" id="cd01335">
    <property type="entry name" value="Radical_SAM"/>
    <property type="match status" value="1"/>
</dbReference>
<feature type="binding site" evidence="14">
    <location>
        <position position="129"/>
    </location>
    <ligand>
        <name>[4Fe-4S] cluster</name>
        <dbReference type="ChEBI" id="CHEBI:49883"/>
        <note>4Fe-4S-S-AdoMet</note>
    </ligand>
</feature>
<comment type="caution">
    <text evidence="17">The sequence shown here is derived from an EMBL/GenBank/DDBJ whole genome shotgun (WGS) entry which is preliminary data.</text>
</comment>
<dbReference type="PANTHER" id="PTHR30538">
    <property type="entry name" value="LYSINE 2,3-AMINOMUTASE-RELATED"/>
    <property type="match status" value="1"/>
</dbReference>
<dbReference type="PIRSF" id="PIRSF004911">
    <property type="entry name" value="DUF160"/>
    <property type="match status" value="1"/>
</dbReference>
<dbReference type="PROSITE" id="PS51918">
    <property type="entry name" value="RADICAL_SAM"/>
    <property type="match status" value="1"/>
</dbReference>
<evidence type="ECO:0000256" key="12">
    <source>
        <dbReference type="ARBA" id="ARBA00023235"/>
    </source>
</evidence>
<keyword evidence="7" id="KW-0949">S-adenosyl-L-methionine</keyword>
<dbReference type="Gene3D" id="3.20.20.70">
    <property type="entry name" value="Aldolase class I"/>
    <property type="match status" value="1"/>
</dbReference>
<dbReference type="InterPro" id="IPR013785">
    <property type="entry name" value="Aldolase_TIM"/>
</dbReference>
<evidence type="ECO:0000256" key="8">
    <source>
        <dbReference type="ARBA" id="ARBA00022723"/>
    </source>
</evidence>
<dbReference type="PANTHER" id="PTHR30538:SF1">
    <property type="entry name" value="L-LYSINE 2,3-AMINOMUTASE"/>
    <property type="match status" value="1"/>
</dbReference>
<dbReference type="InterPro" id="IPR007197">
    <property type="entry name" value="rSAM"/>
</dbReference>
<keyword evidence="10" id="KW-0408">Iron</keyword>
<evidence type="ECO:0000256" key="10">
    <source>
        <dbReference type="ARBA" id="ARBA00023004"/>
    </source>
</evidence>
<sequence>MPQANILRPVPLEADWREQLRNVITDGPSLLAELGLDAAALGFSEQACRDFSLRVPRAFVRRMRPGDPNDPLLRQVLAIGDELTSPAGYGPDPTGETGGAIARAGIIHKYRGRLLLVVTGGCAINCRYCFRRHFPYGDNQNSRREWRQALDYVANDPSITEVILSGGDPLVADDDYLAELCGHIAAIPHVRRLRVHSRLPIVLPDRVTPELLSALSPAGLQTVMVVHCNHANELDTDVARAFAHIRERGITLLNQSVLLAGVNDSVAALVALSEALFAHGALPYYLHLLDKVRGAAHFDLPEQRARELHAAITAELPGYLVPKLVREIAGEPAKTPISPARGPH</sequence>
<feature type="binding site" evidence="14">
    <location>
        <position position="122"/>
    </location>
    <ligand>
        <name>[4Fe-4S] cluster</name>
        <dbReference type="ChEBI" id="CHEBI:49883"/>
        <note>4Fe-4S-S-AdoMet</note>
    </ligand>
</feature>
<dbReference type="AlphaFoldDB" id="A0A939IJN6"/>
<comment type="catalytic activity">
    <reaction evidence="1">
        <text>L-lysine = D-beta-lysine</text>
        <dbReference type="Rhea" id="RHEA:44148"/>
        <dbReference type="ChEBI" id="CHEBI:32551"/>
        <dbReference type="ChEBI" id="CHEBI:84138"/>
    </reaction>
</comment>
<evidence type="ECO:0000256" key="3">
    <source>
        <dbReference type="ARBA" id="ARBA00001966"/>
    </source>
</evidence>
<gene>
    <name evidence="17" type="primary">epmB</name>
    <name evidence="17" type="ORF">JYP50_14735</name>
</gene>
<dbReference type="NCBIfam" id="TIGR00238">
    <property type="entry name" value="KamA family radical SAM protein"/>
    <property type="match status" value="1"/>
</dbReference>
<evidence type="ECO:0000256" key="4">
    <source>
        <dbReference type="ARBA" id="ARBA00008703"/>
    </source>
</evidence>
<evidence type="ECO:0000256" key="6">
    <source>
        <dbReference type="ARBA" id="ARBA00022485"/>
    </source>
</evidence>
<dbReference type="RefSeq" id="WP_206561308.1">
    <property type="nucleotide sequence ID" value="NZ_JAFKCZ010000010.1"/>
</dbReference>
<dbReference type="SFLD" id="SFLDF00314">
    <property type="entry name" value="L-lysine_2_3-aminomutase_(yjeK"/>
    <property type="match status" value="1"/>
</dbReference>
<evidence type="ECO:0000256" key="9">
    <source>
        <dbReference type="ARBA" id="ARBA00022898"/>
    </source>
</evidence>
<evidence type="ECO:0000313" key="17">
    <source>
        <dbReference type="EMBL" id="MBN7797864.1"/>
    </source>
</evidence>
<reference evidence="17" key="1">
    <citation type="submission" date="2021-02" db="EMBL/GenBank/DDBJ databases">
        <title>PHA producing bacteria isolated from coastal sediment in Guangdong, Shenzhen.</title>
        <authorList>
            <person name="Zheng W."/>
            <person name="Yu S."/>
            <person name="Huang Y."/>
        </authorList>
    </citation>
    <scope>NUCLEOTIDE SEQUENCE</scope>
    <source>
        <strain evidence="17">TN14-10</strain>
    </source>
</reference>
<dbReference type="Pfam" id="PF04055">
    <property type="entry name" value="Radical_SAM"/>
    <property type="match status" value="1"/>
</dbReference>
<dbReference type="EMBL" id="JAFKCZ010000010">
    <property type="protein sequence ID" value="MBN7797864.1"/>
    <property type="molecule type" value="Genomic_DNA"/>
</dbReference>
<keyword evidence="6 14" id="KW-0004">4Fe-4S</keyword>
<dbReference type="SFLD" id="SFLDS00029">
    <property type="entry name" value="Radical_SAM"/>
    <property type="match status" value="1"/>
</dbReference>
<comment type="similarity">
    <text evidence="4">Belongs to the radical SAM superfamily. KamA family.</text>
</comment>
<evidence type="ECO:0000256" key="1">
    <source>
        <dbReference type="ARBA" id="ARBA00001352"/>
    </source>
</evidence>
<dbReference type="Proteomes" id="UP000664303">
    <property type="component" value="Unassembled WGS sequence"/>
</dbReference>
<keyword evidence="9 15" id="KW-0663">Pyridoxal phosphate</keyword>
<keyword evidence="12" id="KW-0413">Isomerase</keyword>
<evidence type="ECO:0000256" key="13">
    <source>
        <dbReference type="ARBA" id="ARBA00030756"/>
    </source>
</evidence>
<evidence type="ECO:0000256" key="14">
    <source>
        <dbReference type="PIRSR" id="PIRSR004911-1"/>
    </source>
</evidence>
<dbReference type="GO" id="GO:0016853">
    <property type="term" value="F:isomerase activity"/>
    <property type="evidence" value="ECO:0007669"/>
    <property type="project" value="UniProtKB-KW"/>
</dbReference>
<evidence type="ECO:0000256" key="5">
    <source>
        <dbReference type="ARBA" id="ARBA00022363"/>
    </source>
</evidence>
<feature type="domain" description="Radical SAM core" evidence="16">
    <location>
        <begin position="108"/>
        <end position="331"/>
    </location>
</feature>
<dbReference type="InterPro" id="IPR058240">
    <property type="entry name" value="rSAM_sf"/>
</dbReference>
<dbReference type="NCBIfam" id="TIGR03821">
    <property type="entry name" value="EFP_modif_epmB"/>
    <property type="match status" value="1"/>
</dbReference>
<evidence type="ECO:0000256" key="7">
    <source>
        <dbReference type="ARBA" id="ARBA00022691"/>
    </source>
</evidence>
<dbReference type="SFLD" id="SFLDG01070">
    <property type="entry name" value="PLP-dependent"/>
    <property type="match status" value="1"/>
</dbReference>
<dbReference type="SUPFAM" id="SSF102114">
    <property type="entry name" value="Radical SAM enzymes"/>
    <property type="match status" value="1"/>
</dbReference>
<comment type="cofactor">
    <cofactor evidence="2 15">
        <name>pyridoxal 5'-phosphate</name>
        <dbReference type="ChEBI" id="CHEBI:597326"/>
    </cofactor>
</comment>
<proteinExistence type="inferred from homology"/>
<accession>A0A939IJN6</accession>